<dbReference type="AlphaFoldDB" id="A0A4C1TNI3"/>
<keyword evidence="2" id="KW-1185">Reference proteome</keyword>
<evidence type="ECO:0000313" key="1">
    <source>
        <dbReference type="EMBL" id="GBP15171.1"/>
    </source>
</evidence>
<sequence>MGKQESSNKLVRLGVQQDHNTKTLGLLWDVGKDELGFDTTMPRVTPEVQKGQRVPMKREALKVVISVYDPLEVALTASKVKVAPLRPLSIPILELQTAVISCRLADLVRSEHRLQPISTTYWTDSHTVIQWIQSDARMYKPLVAHRLGEIDERTKIDEWKWLPSTLNVVEDAT</sequence>
<dbReference type="OrthoDB" id="7554397at2759"/>
<dbReference type="STRING" id="151549.A0A4C1TNI3"/>
<evidence type="ECO:0000313" key="2">
    <source>
        <dbReference type="Proteomes" id="UP000299102"/>
    </source>
</evidence>
<dbReference type="Pfam" id="PF05380">
    <property type="entry name" value="Peptidase_A17"/>
    <property type="match status" value="1"/>
</dbReference>
<gene>
    <name evidence="1" type="ORF">EVAR_11465_1</name>
</gene>
<dbReference type="EMBL" id="BGZK01000069">
    <property type="protein sequence ID" value="GBP15171.1"/>
    <property type="molecule type" value="Genomic_DNA"/>
</dbReference>
<dbReference type="InterPro" id="IPR008042">
    <property type="entry name" value="Retrotrans_Pao"/>
</dbReference>
<reference evidence="1 2" key="1">
    <citation type="journal article" date="2019" name="Commun. Biol.">
        <title>The bagworm genome reveals a unique fibroin gene that provides high tensile strength.</title>
        <authorList>
            <person name="Kono N."/>
            <person name="Nakamura H."/>
            <person name="Ohtoshi R."/>
            <person name="Tomita M."/>
            <person name="Numata K."/>
            <person name="Arakawa K."/>
        </authorList>
    </citation>
    <scope>NUCLEOTIDE SEQUENCE [LARGE SCALE GENOMIC DNA]</scope>
</reference>
<name>A0A4C1TNI3_EUMVA</name>
<comment type="caution">
    <text evidence="1">The sequence shown here is derived from an EMBL/GenBank/DDBJ whole genome shotgun (WGS) entry which is preliminary data.</text>
</comment>
<dbReference type="Proteomes" id="UP000299102">
    <property type="component" value="Unassembled WGS sequence"/>
</dbReference>
<organism evidence="1 2">
    <name type="scientific">Eumeta variegata</name>
    <name type="common">Bagworm moth</name>
    <name type="synonym">Eumeta japonica</name>
    <dbReference type="NCBI Taxonomy" id="151549"/>
    <lineage>
        <taxon>Eukaryota</taxon>
        <taxon>Metazoa</taxon>
        <taxon>Ecdysozoa</taxon>
        <taxon>Arthropoda</taxon>
        <taxon>Hexapoda</taxon>
        <taxon>Insecta</taxon>
        <taxon>Pterygota</taxon>
        <taxon>Neoptera</taxon>
        <taxon>Endopterygota</taxon>
        <taxon>Lepidoptera</taxon>
        <taxon>Glossata</taxon>
        <taxon>Ditrysia</taxon>
        <taxon>Tineoidea</taxon>
        <taxon>Psychidae</taxon>
        <taxon>Oiketicinae</taxon>
        <taxon>Eumeta</taxon>
    </lineage>
</organism>
<dbReference type="PANTHER" id="PTHR47331">
    <property type="entry name" value="PHD-TYPE DOMAIN-CONTAINING PROTEIN"/>
    <property type="match status" value="1"/>
</dbReference>
<proteinExistence type="predicted"/>
<dbReference type="PANTHER" id="PTHR47331:SF1">
    <property type="entry name" value="GAG-LIKE PROTEIN"/>
    <property type="match status" value="1"/>
</dbReference>
<protein>
    <submittedName>
        <fullName evidence="1">Uncharacterized protein</fullName>
    </submittedName>
</protein>
<accession>A0A4C1TNI3</accession>